<evidence type="ECO:0000313" key="5">
    <source>
        <dbReference type="EMBL" id="MFC3104834.1"/>
    </source>
</evidence>
<dbReference type="SUPFAM" id="SSF53590">
    <property type="entry name" value="Nucleoside hydrolase"/>
    <property type="match status" value="1"/>
</dbReference>
<reference evidence="6" key="1">
    <citation type="journal article" date="2019" name="Int. J. Syst. Evol. Microbiol.">
        <title>The Global Catalogue of Microorganisms (GCM) 10K type strain sequencing project: providing services to taxonomists for standard genome sequencing and annotation.</title>
        <authorList>
            <consortium name="The Broad Institute Genomics Platform"/>
            <consortium name="The Broad Institute Genome Sequencing Center for Infectious Disease"/>
            <person name="Wu L."/>
            <person name="Ma J."/>
        </authorList>
    </citation>
    <scope>NUCLEOTIDE SEQUENCE [LARGE SCALE GENOMIC DNA]</scope>
    <source>
        <strain evidence="6">KCTC 52640</strain>
    </source>
</reference>
<evidence type="ECO:0000256" key="1">
    <source>
        <dbReference type="SAM" id="MobiDB-lite"/>
    </source>
</evidence>
<dbReference type="InterPro" id="IPR048527">
    <property type="entry name" value="Sde182_C"/>
</dbReference>
<dbReference type="InterPro" id="IPR013783">
    <property type="entry name" value="Ig-like_fold"/>
</dbReference>
<dbReference type="EMBL" id="JBHRSS010000006">
    <property type="protein sequence ID" value="MFC3104834.1"/>
    <property type="molecule type" value="Genomic_DNA"/>
</dbReference>
<feature type="domain" description="Cellulose-binding Sde182 C-terminal" evidence="4">
    <location>
        <begin position="400"/>
        <end position="480"/>
    </location>
</feature>
<protein>
    <submittedName>
        <fullName evidence="5">Nucleoside hydrolase-like domain-containing protein</fullName>
    </submittedName>
</protein>
<feature type="region of interest" description="Disordered" evidence="1">
    <location>
        <begin position="428"/>
        <end position="447"/>
    </location>
</feature>
<evidence type="ECO:0000259" key="3">
    <source>
        <dbReference type="Pfam" id="PF07632"/>
    </source>
</evidence>
<dbReference type="Gene3D" id="3.90.245.10">
    <property type="entry name" value="Ribonucleoside hydrolase-like"/>
    <property type="match status" value="1"/>
</dbReference>
<dbReference type="InterPro" id="IPR036452">
    <property type="entry name" value="Ribo_hydro-like"/>
</dbReference>
<evidence type="ECO:0000313" key="6">
    <source>
        <dbReference type="Proteomes" id="UP001595462"/>
    </source>
</evidence>
<feature type="compositionally biased region" description="Polar residues" evidence="1">
    <location>
        <begin position="434"/>
        <end position="447"/>
    </location>
</feature>
<dbReference type="Gene3D" id="2.60.40.10">
    <property type="entry name" value="Immunoglobulins"/>
    <property type="match status" value="1"/>
</dbReference>
<dbReference type="Pfam" id="PF21027">
    <property type="entry name" value="Sde0182_C"/>
    <property type="match status" value="1"/>
</dbReference>
<accession>A0ABV7ESC6</accession>
<sequence>MVHRKCLTSCLPVLLAGLLLTTSYPAKALDTNPVTVSLKPRLIVLTDISSIQSGVREPDDAQSLIRLMLYANEFDIEGLIASSSLQHGHVVRPAYIRSIVDAYGQCRPNLVTHNKSYPDFYNKSYPTADQLRQVIKSGQPNADNGISVSQTIGAGKDTQASNWIVSAVDKPDNRPVWVTIWGGPADLAQALWKVKQTRSSAQVAKFVSKIRVVASGNQDPTAGWIKTNFPHMFYATRKEGGRGMYRGGDQSLVSSSWVQHNIRGHGALGQMYPDYHGGDIWSWKLGKVNGIKGGDSSSYMGLIRNGLNVPNTLTAENWGGRLQVDGRNHDRYWDAIDRVGNYQHDISPYIAAVYRWRPDFQPDYAARFDWCAKPYSQANHNPMNSTGNAVINERVASGKTIRLNSGDWSDPDGNNLAFHWQKMNEESSYGGGVSMQNGNTASPSITAPNVSRTQSIHMLLTVEDDGEPSLVSYKRVNITVSPR</sequence>
<proteinExistence type="predicted"/>
<organism evidence="5 6">
    <name type="scientific">Salinisphaera aquimarina</name>
    <dbReference type="NCBI Taxonomy" id="2094031"/>
    <lineage>
        <taxon>Bacteria</taxon>
        <taxon>Pseudomonadati</taxon>
        <taxon>Pseudomonadota</taxon>
        <taxon>Gammaproteobacteria</taxon>
        <taxon>Salinisphaerales</taxon>
        <taxon>Salinisphaeraceae</taxon>
        <taxon>Salinisphaera</taxon>
    </lineage>
</organism>
<dbReference type="Proteomes" id="UP001595462">
    <property type="component" value="Unassembled WGS sequence"/>
</dbReference>
<keyword evidence="2" id="KW-0732">Signal</keyword>
<feature type="chain" id="PRO_5047302780" evidence="2">
    <location>
        <begin position="29"/>
        <end position="483"/>
    </location>
</feature>
<evidence type="ECO:0000259" key="4">
    <source>
        <dbReference type="Pfam" id="PF21027"/>
    </source>
</evidence>
<feature type="signal peptide" evidence="2">
    <location>
        <begin position="1"/>
        <end position="28"/>
    </location>
</feature>
<name>A0ABV7ESC6_9GAMM</name>
<dbReference type="Pfam" id="PF07632">
    <property type="entry name" value="Sde182_NH-like"/>
    <property type="match status" value="1"/>
</dbReference>
<gene>
    <name evidence="5" type="ORF">ACFOSU_13205</name>
</gene>
<comment type="caution">
    <text evidence="5">The sequence shown here is derived from an EMBL/GenBank/DDBJ whole genome shotgun (WGS) entry which is preliminary data.</text>
</comment>
<evidence type="ECO:0000256" key="2">
    <source>
        <dbReference type="SAM" id="SignalP"/>
    </source>
</evidence>
<feature type="domain" description="Cellulose-binding Sde182 nucleoside hydrolase-like" evidence="3">
    <location>
        <begin position="41"/>
        <end position="321"/>
    </location>
</feature>
<dbReference type="InterPro" id="IPR011483">
    <property type="entry name" value="Sde182_NH-like"/>
</dbReference>
<keyword evidence="6" id="KW-1185">Reference proteome</keyword>
<dbReference type="RefSeq" id="WP_380690359.1">
    <property type="nucleotide sequence ID" value="NZ_JBHRSS010000006.1"/>
</dbReference>